<dbReference type="WBParaSite" id="MBELARI_LOCUS17187">
    <property type="protein sequence ID" value="MBELARI_LOCUS17187"/>
    <property type="gene ID" value="MBELARI_LOCUS17187"/>
</dbReference>
<feature type="signal peptide" evidence="2">
    <location>
        <begin position="1"/>
        <end position="21"/>
    </location>
</feature>
<name>A0AAF3ESS9_9BILA</name>
<feature type="region of interest" description="Disordered" evidence="1">
    <location>
        <begin position="137"/>
        <end position="240"/>
    </location>
</feature>
<feature type="compositionally biased region" description="Basic residues" evidence="1">
    <location>
        <begin position="209"/>
        <end position="240"/>
    </location>
</feature>
<organism evidence="3 4">
    <name type="scientific">Mesorhabditis belari</name>
    <dbReference type="NCBI Taxonomy" id="2138241"/>
    <lineage>
        <taxon>Eukaryota</taxon>
        <taxon>Metazoa</taxon>
        <taxon>Ecdysozoa</taxon>
        <taxon>Nematoda</taxon>
        <taxon>Chromadorea</taxon>
        <taxon>Rhabditida</taxon>
        <taxon>Rhabditina</taxon>
        <taxon>Rhabditomorpha</taxon>
        <taxon>Rhabditoidea</taxon>
        <taxon>Rhabditidae</taxon>
        <taxon>Mesorhabditinae</taxon>
        <taxon>Mesorhabditis</taxon>
    </lineage>
</organism>
<evidence type="ECO:0000256" key="1">
    <source>
        <dbReference type="SAM" id="MobiDB-lite"/>
    </source>
</evidence>
<accession>A0AAF3ESS9</accession>
<proteinExistence type="predicted"/>
<keyword evidence="2" id="KW-0732">Signal</keyword>
<protein>
    <submittedName>
        <fullName evidence="4">Uncharacterized protein</fullName>
    </submittedName>
</protein>
<sequence>MDLLWSSICFHFSFLFNTTFALLIIMCNKQKNTNRATTTNTNTINTNSQQRKTIFSTEKRVVPVTPESAPTPAPPALTENNQETKKEESSKNKEESKPVKEQEKDIVAVIPTLRHADSTNKDDGPKLVENPLVSVFTEILDVDEGNIEKKDERKDEKNEDKKDDKKTKDKKESKKMTDDKRKVKGSADERTKEVADNKKKTNKPSSVAKIHRVHKRISSQRGGKQKRKGAMRKRKTTRKK</sequence>
<reference evidence="4" key="1">
    <citation type="submission" date="2024-02" db="UniProtKB">
        <authorList>
            <consortium name="WormBaseParasite"/>
        </authorList>
    </citation>
    <scope>IDENTIFICATION</scope>
</reference>
<dbReference type="Proteomes" id="UP000887575">
    <property type="component" value="Unassembled WGS sequence"/>
</dbReference>
<keyword evidence="3" id="KW-1185">Reference proteome</keyword>
<evidence type="ECO:0000313" key="4">
    <source>
        <dbReference type="WBParaSite" id="MBELARI_LOCUS17187"/>
    </source>
</evidence>
<feature type="compositionally biased region" description="Basic and acidic residues" evidence="1">
    <location>
        <begin position="146"/>
        <end position="199"/>
    </location>
</feature>
<feature type="chain" id="PRO_5041946174" evidence="2">
    <location>
        <begin position="22"/>
        <end position="240"/>
    </location>
</feature>
<dbReference type="AlphaFoldDB" id="A0AAF3ESS9"/>
<feature type="compositionally biased region" description="Basic and acidic residues" evidence="1">
    <location>
        <begin position="82"/>
        <end position="105"/>
    </location>
</feature>
<evidence type="ECO:0000256" key="2">
    <source>
        <dbReference type="SAM" id="SignalP"/>
    </source>
</evidence>
<feature type="region of interest" description="Disordered" evidence="1">
    <location>
        <begin position="60"/>
        <end position="105"/>
    </location>
</feature>
<evidence type="ECO:0000313" key="3">
    <source>
        <dbReference type="Proteomes" id="UP000887575"/>
    </source>
</evidence>